<dbReference type="Proteomes" id="UP000249390">
    <property type="component" value="Unassembled WGS sequence"/>
</dbReference>
<comment type="caution">
    <text evidence="13">The sequence shown here is derived from an EMBL/GenBank/DDBJ whole genome shotgun (WGS) entry which is preliminary data.</text>
</comment>
<dbReference type="InterPro" id="IPR003593">
    <property type="entry name" value="AAA+_ATPase"/>
</dbReference>
<dbReference type="PROSITE" id="PS00675">
    <property type="entry name" value="SIGMA54_INTERACT_1"/>
    <property type="match status" value="1"/>
</dbReference>
<evidence type="ECO:0000256" key="11">
    <source>
        <dbReference type="SAM" id="MobiDB-lite"/>
    </source>
</evidence>
<dbReference type="GO" id="GO:0000027">
    <property type="term" value="P:ribosomal large subunit assembly"/>
    <property type="evidence" value="ECO:0007669"/>
    <property type="project" value="InterPro"/>
</dbReference>
<dbReference type="SUPFAM" id="SSF52540">
    <property type="entry name" value="P-loop containing nucleoside triphosphate hydrolases"/>
    <property type="match status" value="6"/>
</dbReference>
<dbReference type="SUPFAM" id="SSF53300">
    <property type="entry name" value="vWA-like"/>
    <property type="match status" value="1"/>
</dbReference>
<evidence type="ECO:0000256" key="10">
    <source>
        <dbReference type="PIRNR" id="PIRNR010340"/>
    </source>
</evidence>
<dbReference type="Gene3D" id="3.40.50.300">
    <property type="entry name" value="P-loop containing nucleotide triphosphate hydrolases"/>
    <property type="match status" value="7"/>
</dbReference>
<dbReference type="FunFam" id="3.40.50.300:FF:000582">
    <property type="entry name" value="Midasin"/>
    <property type="match status" value="1"/>
</dbReference>
<evidence type="ECO:0000256" key="1">
    <source>
        <dbReference type="ARBA" id="ARBA00004474"/>
    </source>
</evidence>
<dbReference type="FunFam" id="3.40.50.410:FF:000114">
    <property type="entry name" value="Midasin"/>
    <property type="match status" value="1"/>
</dbReference>
<dbReference type="PIRSF" id="PIRSF010340">
    <property type="entry name" value="Midasin"/>
    <property type="match status" value="1"/>
</dbReference>
<keyword evidence="7 10" id="KW-0067">ATP-binding</keyword>
<evidence type="ECO:0000256" key="7">
    <source>
        <dbReference type="ARBA" id="ARBA00022840"/>
    </source>
</evidence>
<dbReference type="GO" id="GO:0000055">
    <property type="term" value="P:ribosomal large subunit export from nucleus"/>
    <property type="evidence" value="ECO:0007669"/>
    <property type="project" value="TreeGrafter"/>
</dbReference>
<feature type="compositionally biased region" description="Basic and acidic residues" evidence="11">
    <location>
        <begin position="4926"/>
        <end position="4942"/>
    </location>
</feature>
<dbReference type="Pfam" id="PF17865">
    <property type="entry name" value="AAA_lid_5"/>
    <property type="match status" value="1"/>
</dbReference>
<dbReference type="GO" id="GO:0016887">
    <property type="term" value="F:ATP hydrolysis activity"/>
    <property type="evidence" value="ECO:0007669"/>
    <property type="project" value="InterPro"/>
</dbReference>
<feature type="region of interest" description="Disordered" evidence="11">
    <location>
        <begin position="4663"/>
        <end position="4943"/>
    </location>
</feature>
<feature type="compositionally biased region" description="Basic and acidic residues" evidence="11">
    <location>
        <begin position="4691"/>
        <end position="4702"/>
    </location>
</feature>
<keyword evidence="6 10" id="KW-0547">Nucleotide-binding</keyword>
<dbReference type="InterPro" id="IPR040848">
    <property type="entry name" value="AAA_lid_7"/>
</dbReference>
<evidence type="ECO:0000256" key="3">
    <source>
        <dbReference type="ARBA" id="ARBA00004642"/>
    </source>
</evidence>
<keyword evidence="9 10" id="KW-0539">Nucleus</keyword>
<dbReference type="GO" id="GO:0005730">
    <property type="term" value="C:nucleolus"/>
    <property type="evidence" value="ECO:0007669"/>
    <property type="project" value="UniProtKB-SubCell"/>
</dbReference>
<feature type="compositionally biased region" description="Basic and acidic residues" evidence="11">
    <location>
        <begin position="4842"/>
        <end position="4879"/>
    </location>
</feature>
<dbReference type="SMART" id="SM00382">
    <property type="entry name" value="AAA"/>
    <property type="match status" value="5"/>
</dbReference>
<dbReference type="InterPro" id="IPR011704">
    <property type="entry name" value="ATPase_dyneun-rel_AAA"/>
</dbReference>
<dbReference type="InterPro" id="IPR041190">
    <property type="entry name" value="Midasin_AAA_lid_5"/>
</dbReference>
<dbReference type="FunFam" id="3.40.50.300:FF:000142">
    <property type="entry name" value="Midasin"/>
    <property type="match status" value="1"/>
</dbReference>
<dbReference type="InterPro" id="IPR036465">
    <property type="entry name" value="vWFA_dom_sf"/>
</dbReference>
<dbReference type="InterPro" id="IPR025662">
    <property type="entry name" value="Sigma_54_int_dom_ATP-bd_1"/>
</dbReference>
<dbReference type="GO" id="GO:0009536">
    <property type="term" value="C:plastid"/>
    <property type="evidence" value="ECO:0007669"/>
    <property type="project" value="UniProtKB-SubCell"/>
</dbReference>
<feature type="region of interest" description="Disordered" evidence="11">
    <location>
        <begin position="5096"/>
        <end position="5117"/>
    </location>
</feature>
<dbReference type="InterPro" id="IPR002035">
    <property type="entry name" value="VWF_A"/>
</dbReference>
<dbReference type="EMBL" id="NQVE01000170">
    <property type="protein sequence ID" value="RAL42448.1"/>
    <property type="molecule type" value="Genomic_DNA"/>
</dbReference>
<evidence type="ECO:0000256" key="9">
    <source>
        <dbReference type="ARBA" id="ARBA00023242"/>
    </source>
</evidence>
<evidence type="ECO:0000313" key="13">
    <source>
        <dbReference type="EMBL" id="RAL42448.1"/>
    </source>
</evidence>
<dbReference type="Pfam" id="PF07728">
    <property type="entry name" value="AAA_5"/>
    <property type="match status" value="6"/>
</dbReference>
<evidence type="ECO:0000256" key="6">
    <source>
        <dbReference type="ARBA" id="ARBA00022741"/>
    </source>
</evidence>
<keyword evidence="14" id="KW-1185">Reference proteome</keyword>
<comment type="similarity">
    <text evidence="4 10">Belongs to the midasin family.</text>
</comment>
<dbReference type="PANTHER" id="PTHR48103">
    <property type="entry name" value="MIDASIN-RELATED"/>
    <property type="match status" value="1"/>
</dbReference>
<gene>
    <name evidence="13" type="ORF">DM860_016735</name>
</gene>
<dbReference type="PANTHER" id="PTHR48103:SF2">
    <property type="entry name" value="MIDASIN"/>
    <property type="match status" value="1"/>
</dbReference>
<feature type="compositionally biased region" description="Acidic residues" evidence="11">
    <location>
        <begin position="4738"/>
        <end position="4750"/>
    </location>
</feature>
<feature type="compositionally biased region" description="Low complexity" evidence="11">
    <location>
        <begin position="4629"/>
        <end position="4642"/>
    </location>
</feature>
<dbReference type="FunFam" id="3.40.50.300:FF:001368">
    <property type="entry name" value="Midasin"/>
    <property type="match status" value="1"/>
</dbReference>
<feature type="domain" description="VWFA" evidence="12">
    <location>
        <begin position="5240"/>
        <end position="5441"/>
    </location>
</feature>
<evidence type="ECO:0000256" key="4">
    <source>
        <dbReference type="ARBA" id="ARBA00007188"/>
    </source>
</evidence>
<feature type="compositionally biased region" description="Acidic residues" evidence="11">
    <location>
        <begin position="4805"/>
        <end position="4819"/>
    </location>
</feature>
<feature type="region of interest" description="Disordered" evidence="11">
    <location>
        <begin position="4629"/>
        <end position="4648"/>
    </location>
</feature>
<dbReference type="GO" id="GO:0005654">
    <property type="term" value="C:nucleoplasm"/>
    <property type="evidence" value="ECO:0007669"/>
    <property type="project" value="UniProtKB-SubCell"/>
</dbReference>
<dbReference type="FunFam" id="3.40.50.300:FF:001861">
    <property type="entry name" value="Midasin"/>
    <property type="match status" value="1"/>
</dbReference>
<feature type="compositionally biased region" description="Acidic residues" evidence="11">
    <location>
        <begin position="4765"/>
        <end position="4777"/>
    </location>
</feature>
<dbReference type="GO" id="GO:0005524">
    <property type="term" value="F:ATP binding"/>
    <property type="evidence" value="ECO:0007669"/>
    <property type="project" value="UniProtKB-KW"/>
</dbReference>
<dbReference type="InterPro" id="IPR027417">
    <property type="entry name" value="P-loop_NTPase"/>
</dbReference>
<proteinExistence type="inferred from homology"/>
<dbReference type="GO" id="GO:0030687">
    <property type="term" value="C:preribosome, large subunit precursor"/>
    <property type="evidence" value="ECO:0007669"/>
    <property type="project" value="TreeGrafter"/>
</dbReference>
<feature type="compositionally biased region" description="Basic and acidic residues" evidence="11">
    <location>
        <begin position="4712"/>
        <end position="4737"/>
    </location>
</feature>
<evidence type="ECO:0000256" key="8">
    <source>
        <dbReference type="ARBA" id="ARBA00023186"/>
    </source>
</evidence>
<dbReference type="PROSITE" id="PS50234">
    <property type="entry name" value="VWFA"/>
    <property type="match status" value="1"/>
</dbReference>
<keyword evidence="8 10" id="KW-0143">Chaperone</keyword>
<feature type="compositionally biased region" description="Basic and acidic residues" evidence="11">
    <location>
        <begin position="5096"/>
        <end position="5110"/>
    </location>
</feature>
<accession>A0A328DD44</accession>
<dbReference type="Pfam" id="PF17867">
    <property type="entry name" value="AAA_lid_7"/>
    <property type="match status" value="3"/>
</dbReference>
<name>A0A328DD44_9ASTE</name>
<evidence type="ECO:0000256" key="5">
    <source>
        <dbReference type="ARBA" id="ARBA00017143"/>
    </source>
</evidence>
<comment type="subcellular location">
    <subcellularLocation>
        <location evidence="2">Nucleus</location>
        <location evidence="2">Nucleolus</location>
    </subcellularLocation>
    <subcellularLocation>
        <location evidence="3">Nucleus</location>
        <location evidence="3">Nucleoplasm</location>
    </subcellularLocation>
    <subcellularLocation>
        <location evidence="1">Plastid</location>
    </subcellularLocation>
</comment>
<feature type="region of interest" description="Disordered" evidence="11">
    <location>
        <begin position="4590"/>
        <end position="4617"/>
    </location>
</feature>
<dbReference type="CDD" id="cd00009">
    <property type="entry name" value="AAA"/>
    <property type="match status" value="2"/>
</dbReference>
<organism evidence="13 14">
    <name type="scientific">Cuscuta australis</name>
    <dbReference type="NCBI Taxonomy" id="267555"/>
    <lineage>
        <taxon>Eukaryota</taxon>
        <taxon>Viridiplantae</taxon>
        <taxon>Streptophyta</taxon>
        <taxon>Embryophyta</taxon>
        <taxon>Tracheophyta</taxon>
        <taxon>Spermatophyta</taxon>
        <taxon>Magnoliopsida</taxon>
        <taxon>eudicotyledons</taxon>
        <taxon>Gunneridae</taxon>
        <taxon>Pentapetalae</taxon>
        <taxon>asterids</taxon>
        <taxon>lamiids</taxon>
        <taxon>Solanales</taxon>
        <taxon>Convolvulaceae</taxon>
        <taxon>Cuscuteae</taxon>
        <taxon>Cuscuta</taxon>
        <taxon>Cuscuta subgen. Grammica</taxon>
        <taxon>Cuscuta sect. Cleistogrammica</taxon>
    </lineage>
</organism>
<dbReference type="FunFam" id="3.40.50.300:FF:001384">
    <property type="entry name" value="Midasin"/>
    <property type="match status" value="1"/>
</dbReference>
<feature type="compositionally biased region" description="Basic and acidic residues" evidence="11">
    <location>
        <begin position="4778"/>
        <end position="4791"/>
    </location>
</feature>
<evidence type="ECO:0000256" key="2">
    <source>
        <dbReference type="ARBA" id="ARBA00004604"/>
    </source>
</evidence>
<evidence type="ECO:0000313" key="14">
    <source>
        <dbReference type="Proteomes" id="UP000249390"/>
    </source>
</evidence>
<evidence type="ECO:0000259" key="12">
    <source>
        <dbReference type="PROSITE" id="PS50234"/>
    </source>
</evidence>
<comment type="function">
    <text evidence="10">Nuclear chaperone required for maturation and nuclear export of pre-60S ribosome subunits.</text>
</comment>
<dbReference type="InterPro" id="IPR012099">
    <property type="entry name" value="Midasin"/>
</dbReference>
<reference evidence="13 14" key="1">
    <citation type="submission" date="2018-06" db="EMBL/GenBank/DDBJ databases">
        <title>The Genome of Cuscuta australis (Dodder) Provides Insight into the Evolution of Plant Parasitism.</title>
        <authorList>
            <person name="Liu H."/>
        </authorList>
    </citation>
    <scope>NUCLEOTIDE SEQUENCE [LARGE SCALE GENOMIC DNA]</scope>
    <source>
        <strain evidence="14">cv. Yunnan</strain>
        <tissue evidence="13">Vines</tissue>
    </source>
</reference>
<feature type="compositionally biased region" description="Acidic residues" evidence="11">
    <location>
        <begin position="4668"/>
        <end position="4682"/>
    </location>
</feature>
<protein>
    <recommendedName>
        <fullName evidence="5 10">Midasin</fullName>
    </recommendedName>
</protein>
<sequence length="5453" mass="619443">MSLDGSFRLEYELERFVRRCPKLAKVHLFVNLLKKGDKLTEEEVVNALGELVLHPSYTIPLVGCFRPIARKIVDRTVELLRLVPDLRSDNDDLMTDYDEESFLREAEGYDHGDVTHVVDVYTRNGKGLRLHELACLAFCRALDLVPHLKESILSYFSFAPPPFQRMNKSEPFSAEFAMGGICHVDIVRVSYRYLLAASDFAMLWNWSTFLDLVKKYSDLYVHNNEELKRNVSDIRWCGKQILSVVLNISSNTSLNSEEDLLCLLRWQEFCQDVSLEKAGMYTERSNHKDTASVGEIIRFDQGYSVPSETFCSLISTSSAIHALSQSKESTRGDGRPFTLTSAVKKSYEMVFLAVSQRWPVLLYGPAGAGKSALVARLAQDYGSQVLSIHMDEQIDGRTLVGTYVCAEQPGEFRWQSGSLTQAVLNGLWVVFEDVDKAPPDVQSILLPLLEGSRSFSTGHGETISVNEGFRLFSTVTSSKLDIYAEGNISVSAFWRRIMIGLPSEDDLLNIVDAWYPKLNPIAGKLIETFKVVNELSASQIGTISWSTLGRFSLRDLLKWCKRVAGHVWFSHQDGLTIDSRETICKEASDIFAASFSSAETRLAIMNGIRKVWSVSGVRTSCPINKPMFQVISQEKNQSMALYVGRVVLECSRKNLCLDERPFVQIHNSLHILEQIACSVKYNEPVLLVGETGTGKTTLVQSLATRLGKKLTVLNLSQQSDVADLLGGFKPIDARFICFPLYKEFVNLFTKTFSMKDNEEFLKRLSSFVEDRNWKKLLVGFQNGVDVIEKERVKTGAKRRRPLDAKIKEDWRNFSNKLKNARAQIRASSGIIFSFVEGAFVTALRNGDWILLDEVNLAPPEILQRIVGVLEEENGSLCLEEKGDITYIDRCSSFRIFACMNPATDAGKRDLSFSLRSRFSEYFVDDVLHDEDLTLFVNHFIDEEHSDTEIVSKIVQFYKAVKNEAQERLQDGANQKPQYSLRSLRRALEYIKKAKRNFGYQKSLYDGFCMFFLILLDEPSAKIINQFISSYLLDGKIPQQIPFDAYLIDRRARTVTSDDLLDSYVITKTVGEHLRNLARTIFIGRYPVLLQGPTSSGKTSLVQYLAALTGHEFVRINNHEHTDLQEYLGSYITDASGKLVFHEGALVRAVRNGHWVVLDELNLAPSDVLEALNRLLDDFRELYVPELRETVRVHPDFMLFATQNPPNIYGGRKVLSRAFRNRFVEIHVDEIPEDELKTILEKKCKLPPRYAKEMVDVMKELQLHRQSSKVFAGKHGFITPRDLFRWANRFKEFGKSYEDLARDGYYLLAERLRDDNERFVVRGVLEKKFKVKLSEDFIYEQEGRYGRNVEVGENPKLFEKFGDIVFTKSMERLYFLVERCYKLREPVLVVGETGGGKTTICQFLSIILGSKLHILNCHQFTETSDFLGGFYPVRERSRIAIDFKNLCEELIGSKTFVHFPGDSKISTDINQASIILDKISKIISSYRQGFASHPDVTVQELDIINNLSVRLVDLYHQWQTIFKWKDGPLIEAMKNGDLFLVDEISLADDSVLERLNSVLEPERKLALAEKGGSELEKITAHPDFFLLATMNPGGDFGKKELSPALRNRFTEIWVPPVSGLDELKHIALRRIPNAQLCSFMDLMLNFWEWFNGLQTGRMLTVRDFLSWASFINATGASLQPEYAFLHGAFLILLDGLSLGTSISKNEAGRLRVECFQFLVELLKDMNSNFGSSSLGTLENYGWFDSAAKSVVCIDDMQCDSLFGIHPFYIKRGDDHKDEAKFDFHAPTTRRNALRVLRAMQLPKPVLLEGSPGVGKTSLVVALGKSSGHTVVRINLSEQTDIMDLLGCDLPVESDVGMQFAWSDGILLQALKKGHWVLLDELNLAPQSVLEGLNAILDHRAEVFIPELGLTFKCPSSFRVFACQNPSSQGGGRKSMPKSFLNRFTKVYVDELVEDDYFAICTSEYPSIPRSILSNLVIFNKRLHEDTMLLHKFGQEGSPWEFNLRDVLRSCEIIQSECGKEKSDCFLNTVYLQRMRTPSDRLQVMKLFEAVFQMKPSINPYPRVQLNSQCLIVGNVSLQRYHRQFSFYETKVLPQMRNNLEAVAHCVKKQWLCILVGPQSSGKTSLIRNLAQLTGNLINELNLSSATDISELLGSFEQYNVIRKYRLAISQVQDYVLEYSSMQLGLSREASSRRNDLIVMWLAFMSTINLLPSTKCIESIPSLIHIIEYLKSDLDTYSLPFSWPIKDLDVILETIKKCNYHLRRKFAAKFEWVPGVLVKAIENGEWIVLKNANLCNPTVLDRINSLVELSGSITINECGTVDGKPVILHPHPRFRMFLTVNPAYGEVSRAMRNRGIEVYMMEPNWLLDKGSTELLDVTELEDARRFLVLSGIPLGRLIDIMARTHIHAKSEGAQYNLRITLLELSRWVELFQKLLTKGNELSWSLQISWEHIYISSLGEGVGRKIVDYARRSHLSLAELNKFNSLEDCLLCWPGGWPNPLQMKDFIYYSEGSSVKQNCMYLEFLGYRSACKSFSSILSLQQTLPTSRSVRCHFFDMKSLRAFMFPGDSDHLDVSYCSRKDFNLEVVEKMLLYAANWAFEQATESDYKLYLIYFSYLGSVLQEHGCFFSRFVDSLQKELEHPVWKLIFMLHRVISSQNSDAVNFNALRFLSEELTDLCQPEYVVNSPCEQLKNAISSVNLLRLSYQQWNRETGYTHGQKTKILEPFFRSLQFLENKVLQLFGKSPELCLKPINGETIGSLYSDLLEHHIVFWNSVVSSQIEFPDNVMLISWRPLMKAITKLQEVFPNEVKNVKSEAWKMNTHPHWSCPLQKPLLWDLGGHPFQPSTAALYQKRCDLLNLCELVWPRRRKPFKLDGNNVPTEAALSSNPELRMLAMQGVCMSSYLMEKTDEENLNVIDQLEDMYQILSRRLDLEKIKLEENSQSIQPDFQQSDSSTCCVFTPNLLTVKSGIDCWLETLPIADDICFILNTRLLQQLSQIDSIYGVEQLHDLTALAGCIEHSLKFSLQYSPHPPTDSMGYQKILWTLDDWASVPAASKKISRFILELWFSWHTSLWNPCHVVNENISWDDKDDLLPDRLFKSVKMTAVEKILQGAFAVKDYSMHSLKLRASSHHLWHGSADVSITKFLLTGAQCLFEQIINAHRTSFEAEKYNNIKSFFHPTPGKIITENDVKGVISLLASSNHEHFKSLLSLLIEPLLHVLYLPCSSDFVHNLGSAWLLIGGLRYRLLISYTHFDPTLKYTVKYSQLMQKIASLELENEVRRQCTYLAGSLQLREYDEHTKALEGLNAKLTKLQKKIVFRSDPGKFKSLKDDCDDFLNSVQHLVSSISAAKNLHIDNISDLLQNWQKTSSHFIERLSEEYADYIDIIQPLQASIYEMKLGSSLVFSSASGRKLLEQLGKQDMDSVLGTIYSFMRFPRGCAQKCASYKVETMAYKFSWIDIELPTVINTMDLHFVENLVTTKDHSIADGMVSASLYHNILIRVMHSAADAHFMDNSSFELMEKIFDDFAKRWLHMKLHLRMKEEENNDQLLRFRSRTLKIEYILDSDISNLETAASNESFLDWKETLSGDEHCDNAKIDKECETPEDEWNSVEDSIVNDMIHIHNQIFGSTDLFKNPGNIHASDTDRLSSFVDSYSLGIKMKKDLSGLVCSSLDAKIIPEQLLRLCLEHKKMFIPHCQSLHAYNFYKDSNMPAMATMVEPLTSLKQKILFLLNEWDDHPALQKIADVIDMLLAIPLSAPLAKALSGLHFLLNRVHMLCQTVSKFPLSDQMKPIFNLVSLWHKLEFESWLALLEEVQAQFETNASKLWLPLYSVLRSKECTDTNACTPSLIESLEAFVQMSCIGDFRKRLQLLVAFHGHLSTSTKRGACSSSEEIVKVLYNSFGYYVQFLPMILDHMDASKKNIEKELKELVKLCRWERVEDYAAVESFGRTRQKLRKLVQKFTDLLQQPVVSIINQEVKGRSLNSQAIQDTQISVDLYERSKNILNALCDQIEFIKNSPPYDACWLKEVEYVVQDLHISSRTESCFPGLSCKGNMEVMRRIFNVSLLSQFSQMSWSGNWDQLWHAIDEICRTVFGCAEVWREDGKKLGRRRVFSDLLKVLDVCGLSKHRSTLKKGQLEDNSSIHWLLQPSFEVRDLLLVQSGLSSADAEILVLRELHASSDESLNSKWKSANQYYFKSIKSMKLLQNISLNFHKDFTLEQVERSGSYIDHLLTIQQEQRGVVYDFARQLRHFKECRLPLVNIFSSSPFSSVENTDICLTQNHYKSFNCLWQQKQLFDSLWALLHEESLFLQTVLDNHLSSCTSVKHSAMEILLFIGKHIPVIKKSKDLLDDLVLGVDRATTTTVGETPLHPCGITDHMENMLTQNFKLVKSFENEVHTFRSQVVEGDAAIGNTLLGHFSDIFEKANFIAGQFSSDCDSSENKIYSNDHLVNIVDAEDRFGMLLLETCKYIMDALHAMGSVEFDIPDKLNICVWKELLQSNIAKLQLDVISDRLLETICLSRKILNYYGSRNPSSTSLIRSHLKHLYLLSNAILAIGEGLLHRFLMMHTMVSVMTHVLAEVFSSLFVNGYGCKEDQTNESGQSDTHDASGTGMGEGTGCNDISDQITDEDQVLGASNEPNEQQNNAPNDMSSAKDKGIEMEDDFIAETCSVSEDSVDDEDGTEEDGELDSAMGPTGDHSEKVDEKPWDGEGNEDNDSIDEKYKSGQSVKDKGDEQELQAKDDTVAYDDEKETEGPDPGEFGKQHDENGNEGFDDETEDMNLDEENAHVDPTDLKLDEQDPGQVGDSGALDPSEEVECMEEEDTNPDDSVKGENEEETTNSMDDTPGETNDKQMYEKMSGEGQEGDSHHDSCTNEELLDPKRDRIQPKASPFPAQSSGNGRIGLGLPDIVKDSNGENSNNSVEETDQSNGSGLEHKLDPGRGFNDKEQDIMVADSSNGDKLSGYKHETPVPQVNNLSLNGSQPNPCRNVGDALDAWKERVNVSIDIEDNLQSADDFVDNDAKEYGYTAEFDKGTAQAIGPATTDQIDRNVRGNDVEGDDAGMNEKNKYANELDLDKLQRHSQPVVSSASKFNNDIEMQLEKSEADKQLEQSAAEDHGYGGYDPSSSSLDMVSVMRNYLSEDINQLSNLSVTDDDLGRASNLAEEATCDLSDAASLWRMYELRTTRLSQELAEQLRLIMEPTIASKLQGDYRTGKRINMKKVITYIASHYRNDKIWLRRTKPNKRDYQVVVAVDDSESMSESRCGCVAIEALVTVCRAMSQLEVGKLAVTSFGKKGNIRLLHDFDQPFTADAGIKMISSFTFKQGNSIAEEPMGDLVKYLNNMLDEAVLSARLPAGDSPLQQLVLIIADGRFHENPEKLKWRVRDLMNKKRLVAFLLLDDPNASILDLGDVTFPGGVYKWNKYMDSFPFPYYLVLKDIASLPRTLADLLRQWFELMQSSRD</sequence>